<comment type="caution">
    <text evidence="5">The sequence shown here is derived from an EMBL/GenBank/DDBJ whole genome shotgun (WGS) entry which is preliminary data.</text>
</comment>
<feature type="signal peptide" evidence="2">
    <location>
        <begin position="1"/>
        <end position="24"/>
    </location>
</feature>
<dbReference type="Proteomes" id="UP000193467">
    <property type="component" value="Unassembled WGS sequence"/>
</dbReference>
<accession>A0A1Y2G133</accession>
<dbReference type="InterPro" id="IPR013783">
    <property type="entry name" value="Ig-like_fold"/>
</dbReference>
<keyword evidence="1 2" id="KW-0732">Signal</keyword>
<dbReference type="SUPFAM" id="SSF50965">
    <property type="entry name" value="Galactose oxidase, central domain"/>
    <property type="match status" value="1"/>
</dbReference>
<proteinExistence type="predicted"/>
<feature type="domain" description="Galactose oxidase-like Early set" evidence="4">
    <location>
        <begin position="516"/>
        <end position="607"/>
    </location>
</feature>
<organism evidence="5 6">
    <name type="scientific">Leucosporidium creatinivorum</name>
    <dbReference type="NCBI Taxonomy" id="106004"/>
    <lineage>
        <taxon>Eukaryota</taxon>
        <taxon>Fungi</taxon>
        <taxon>Dikarya</taxon>
        <taxon>Basidiomycota</taxon>
        <taxon>Pucciniomycotina</taxon>
        <taxon>Microbotryomycetes</taxon>
        <taxon>Leucosporidiales</taxon>
        <taxon>Leucosporidium</taxon>
    </lineage>
</organism>
<feature type="chain" id="PRO_5013164035" evidence="2">
    <location>
        <begin position="25"/>
        <end position="635"/>
    </location>
</feature>
<dbReference type="PANTHER" id="PTHR32208:SF96">
    <property type="entry name" value="GLYOXAL OXIDASE"/>
    <property type="match status" value="1"/>
</dbReference>
<evidence type="ECO:0000259" key="3">
    <source>
        <dbReference type="Pfam" id="PF07250"/>
    </source>
</evidence>
<dbReference type="Gene3D" id="2.60.40.10">
    <property type="entry name" value="Immunoglobulins"/>
    <property type="match status" value="1"/>
</dbReference>
<dbReference type="InterPro" id="IPR011043">
    <property type="entry name" value="Gal_Oxase/kelch_b-propeller"/>
</dbReference>
<dbReference type="SUPFAM" id="SSF81296">
    <property type="entry name" value="E set domains"/>
    <property type="match status" value="1"/>
</dbReference>
<dbReference type="EMBL" id="MCGR01000003">
    <property type="protein sequence ID" value="ORY90614.1"/>
    <property type="molecule type" value="Genomic_DNA"/>
</dbReference>
<sequence length="635" mass="67845">MLLALHTPLTLSLSLLALSSLAFSSSSTSASSVSSPGLDTLGATSIFDLDTETTFKHVKREHKHSKRALGAAWTGTSSLERAGVTGVGAMQASVVGPDQILLFDKAENNPLIAKNGKSAWGSIYTISTGKVRALNRKTNSFCAGGGWLSNGTLVSTGGNPVQSYMNDAAGNGLDAIRLFTPCDDDKCDVYENPSRIRLTSARWYPSTVRLEDGSLLIMGGMVAGGFNNAESTDNPTFEFFPPKNNGLQFYSKFLHARRIARRTASLTDTDDTHPQALNSNLFPIAYLLPDGNVFVAANRIAMIYNWKTNTERRVPGIPNGVTVTYPASAANTLLPLTIANNWTPEVLICGGTPSSVNLDGNPAKLSSAGPTSKQCIRMVLNSAGIKKGWAVEQMAEGRVMSDALLMPDGKVLIINGAKNGIAGYGNVPNSIGASNARNPIFRPTLYDPVAKAGSRFSTNFPSSKIERLYHSSATLIPDGRIFIAGSNPNDAVSTTTYKTRFQVEMLSPPYKSLTQPNFYNAPSNLLYGKTYTIGINVLASAKVITAVIMDLGYSTHGVHMNSRLVELVVERTAKHKLQITAPKNAARFQPGWAWLWVLADGVPSETSIRVMVGTGADPPSSAYASKNLLAKTKGA</sequence>
<dbReference type="Pfam" id="PF07250">
    <property type="entry name" value="Glyoxal_oxid_N"/>
    <property type="match status" value="1"/>
</dbReference>
<dbReference type="PANTHER" id="PTHR32208">
    <property type="entry name" value="SECRETED PROTEIN-RELATED"/>
    <property type="match status" value="1"/>
</dbReference>
<dbReference type="InterPro" id="IPR015202">
    <property type="entry name" value="GO-like_E_set"/>
</dbReference>
<evidence type="ECO:0000259" key="4">
    <source>
        <dbReference type="Pfam" id="PF09118"/>
    </source>
</evidence>
<reference evidence="5 6" key="1">
    <citation type="submission" date="2016-07" db="EMBL/GenBank/DDBJ databases">
        <title>Pervasive Adenine N6-methylation of Active Genes in Fungi.</title>
        <authorList>
            <consortium name="DOE Joint Genome Institute"/>
            <person name="Mondo S.J."/>
            <person name="Dannebaum R.O."/>
            <person name="Kuo R.C."/>
            <person name="Labutti K."/>
            <person name="Haridas S."/>
            <person name="Kuo A."/>
            <person name="Salamov A."/>
            <person name="Ahrendt S.R."/>
            <person name="Lipzen A."/>
            <person name="Sullivan W."/>
            <person name="Andreopoulos W.B."/>
            <person name="Clum A."/>
            <person name="Lindquist E."/>
            <person name="Daum C."/>
            <person name="Ramamoorthy G.K."/>
            <person name="Gryganskyi A."/>
            <person name="Culley D."/>
            <person name="Magnuson J.K."/>
            <person name="James T.Y."/>
            <person name="O'Malley M.A."/>
            <person name="Stajich J.E."/>
            <person name="Spatafora J.W."/>
            <person name="Visel A."/>
            <person name="Grigoriev I.V."/>
        </authorList>
    </citation>
    <scope>NUCLEOTIDE SEQUENCE [LARGE SCALE GENOMIC DNA]</scope>
    <source>
        <strain evidence="5 6">62-1032</strain>
    </source>
</reference>
<dbReference type="CDD" id="cd02851">
    <property type="entry name" value="E_set_GO_C"/>
    <property type="match status" value="1"/>
</dbReference>
<evidence type="ECO:0000313" key="6">
    <source>
        <dbReference type="Proteomes" id="UP000193467"/>
    </source>
</evidence>
<dbReference type="OrthoDB" id="2019572at2759"/>
<evidence type="ECO:0000256" key="1">
    <source>
        <dbReference type="ARBA" id="ARBA00022729"/>
    </source>
</evidence>
<dbReference type="InParanoid" id="A0A1Y2G133"/>
<evidence type="ECO:0000256" key="2">
    <source>
        <dbReference type="SAM" id="SignalP"/>
    </source>
</evidence>
<dbReference type="STRING" id="106004.A0A1Y2G133"/>
<evidence type="ECO:0000313" key="5">
    <source>
        <dbReference type="EMBL" id="ORY90614.1"/>
    </source>
</evidence>
<gene>
    <name evidence="5" type="ORF">BCR35DRAFT_328392</name>
</gene>
<dbReference type="InterPro" id="IPR009880">
    <property type="entry name" value="Glyoxal_oxidase_N"/>
</dbReference>
<dbReference type="AlphaFoldDB" id="A0A1Y2G133"/>
<name>A0A1Y2G133_9BASI</name>
<feature type="domain" description="Glyoxal oxidase N-terminal" evidence="3">
    <location>
        <begin position="118"/>
        <end position="510"/>
    </location>
</feature>
<dbReference type="Pfam" id="PF09118">
    <property type="entry name" value="GO-like_E_set"/>
    <property type="match status" value="1"/>
</dbReference>
<protein>
    <submittedName>
        <fullName evidence="5">Copper radical oxidase</fullName>
    </submittedName>
</protein>
<dbReference type="InterPro" id="IPR037293">
    <property type="entry name" value="Gal_Oxidase_central_sf"/>
</dbReference>
<dbReference type="InterPro" id="IPR014756">
    <property type="entry name" value="Ig_E-set"/>
</dbReference>
<keyword evidence="6" id="KW-1185">Reference proteome</keyword>
<dbReference type="Gene3D" id="2.130.10.80">
    <property type="entry name" value="Galactose oxidase/kelch, beta-propeller"/>
    <property type="match status" value="1"/>
</dbReference>